<dbReference type="CDD" id="cd17502">
    <property type="entry name" value="MFS_Azr1_MDR_like"/>
    <property type="match status" value="1"/>
</dbReference>
<dbReference type="PANTHER" id="PTHR23501">
    <property type="entry name" value="MAJOR FACILITATOR SUPERFAMILY"/>
    <property type="match status" value="1"/>
</dbReference>
<dbReference type="Gene3D" id="1.20.1250.20">
    <property type="entry name" value="MFS general substrate transporter like domains"/>
    <property type="match status" value="1"/>
</dbReference>
<dbReference type="SUPFAM" id="SSF103473">
    <property type="entry name" value="MFS general substrate transporter"/>
    <property type="match status" value="1"/>
</dbReference>
<dbReference type="Proteomes" id="UP001140560">
    <property type="component" value="Unassembled WGS sequence"/>
</dbReference>
<keyword evidence="3" id="KW-0813">Transport</keyword>
<comment type="caution">
    <text evidence="10">The sequence shown here is derived from an EMBL/GenBank/DDBJ whole genome shotgun (WGS) entry which is preliminary data.</text>
</comment>
<organism evidence="10 11">
    <name type="scientific">Neocucurbitaria cava</name>
    <dbReference type="NCBI Taxonomy" id="798079"/>
    <lineage>
        <taxon>Eukaryota</taxon>
        <taxon>Fungi</taxon>
        <taxon>Dikarya</taxon>
        <taxon>Ascomycota</taxon>
        <taxon>Pezizomycotina</taxon>
        <taxon>Dothideomycetes</taxon>
        <taxon>Pleosporomycetidae</taxon>
        <taxon>Pleosporales</taxon>
        <taxon>Pleosporineae</taxon>
        <taxon>Cucurbitariaceae</taxon>
        <taxon>Neocucurbitaria</taxon>
    </lineage>
</organism>
<evidence type="ECO:0000259" key="9">
    <source>
        <dbReference type="PROSITE" id="PS50850"/>
    </source>
</evidence>
<feature type="compositionally biased region" description="Pro residues" evidence="7">
    <location>
        <begin position="762"/>
        <end position="783"/>
    </location>
</feature>
<dbReference type="Gene3D" id="1.20.1720.10">
    <property type="entry name" value="Multidrug resistance protein D"/>
    <property type="match status" value="1"/>
</dbReference>
<dbReference type="GO" id="GO:0046943">
    <property type="term" value="F:carboxylic acid transmembrane transporter activity"/>
    <property type="evidence" value="ECO:0007669"/>
    <property type="project" value="UniProtKB-ARBA"/>
</dbReference>
<keyword evidence="6 8" id="KW-0472">Membrane</keyword>
<evidence type="ECO:0000256" key="8">
    <source>
        <dbReference type="SAM" id="Phobius"/>
    </source>
</evidence>
<feature type="region of interest" description="Disordered" evidence="7">
    <location>
        <begin position="761"/>
        <end position="785"/>
    </location>
</feature>
<dbReference type="FunFam" id="1.20.1720.10:FF:000013">
    <property type="entry name" value="Related to multidrug resistance proteins"/>
    <property type="match status" value="1"/>
</dbReference>
<dbReference type="EMBL" id="JAPEUY010000004">
    <property type="protein sequence ID" value="KAJ4374042.1"/>
    <property type="molecule type" value="Genomic_DNA"/>
</dbReference>
<evidence type="ECO:0000313" key="10">
    <source>
        <dbReference type="EMBL" id="KAJ4374042.1"/>
    </source>
</evidence>
<dbReference type="AlphaFoldDB" id="A0A9W9CPU7"/>
<dbReference type="PROSITE" id="PS50850">
    <property type="entry name" value="MFS"/>
    <property type="match status" value="1"/>
</dbReference>
<dbReference type="GO" id="GO:0015174">
    <property type="term" value="F:basic amino acid transmembrane transporter activity"/>
    <property type="evidence" value="ECO:0007669"/>
    <property type="project" value="TreeGrafter"/>
</dbReference>
<keyword evidence="11" id="KW-1185">Reference proteome</keyword>
<gene>
    <name evidence="10" type="ORF">N0V83_002781</name>
</gene>
<keyword evidence="4 8" id="KW-0812">Transmembrane</keyword>
<dbReference type="OrthoDB" id="3437016at2759"/>
<dbReference type="InterPro" id="IPR020846">
    <property type="entry name" value="MFS_dom"/>
</dbReference>
<feature type="transmembrane region" description="Helical" evidence="8">
    <location>
        <begin position="142"/>
        <end position="161"/>
    </location>
</feature>
<evidence type="ECO:0000313" key="11">
    <source>
        <dbReference type="Proteomes" id="UP001140560"/>
    </source>
</evidence>
<keyword evidence="5 8" id="KW-1133">Transmembrane helix</keyword>
<dbReference type="InterPro" id="IPR036259">
    <property type="entry name" value="MFS_trans_sf"/>
</dbReference>
<name>A0A9W9CPU7_9PLEO</name>
<feature type="transmembrane region" description="Helical" evidence="8">
    <location>
        <begin position="336"/>
        <end position="360"/>
    </location>
</feature>
<evidence type="ECO:0000256" key="4">
    <source>
        <dbReference type="ARBA" id="ARBA00022692"/>
    </source>
</evidence>
<feature type="transmembrane region" description="Helical" evidence="8">
    <location>
        <begin position="76"/>
        <end position="102"/>
    </location>
</feature>
<dbReference type="GO" id="GO:0012505">
    <property type="term" value="C:endomembrane system"/>
    <property type="evidence" value="ECO:0007669"/>
    <property type="project" value="UniProtKB-SubCell"/>
</dbReference>
<dbReference type="InterPro" id="IPR011701">
    <property type="entry name" value="MFS"/>
</dbReference>
<feature type="transmembrane region" description="Helical" evidence="8">
    <location>
        <begin position="228"/>
        <end position="248"/>
    </location>
</feature>
<feature type="transmembrane region" description="Helical" evidence="8">
    <location>
        <begin position="269"/>
        <end position="286"/>
    </location>
</feature>
<sequence length="876" mass="95757">MTPQIPQQEHQHTEASPLLPKAVDDAHIIDASSGIAPGTADAVVEENDGGDIERQVSHGDSIKHQGLPEVQKRMKYIFPALAIGVFLAAADQTLVVSTYGIIGTELHALSSTSWIATGYFLTLSAFQPVYGKLCDIFGRKECLLFTYLIFGIGCTFCGLARNMGELIAARAFAGIGGGGMSVCVSIMLSDIVSLRDRGTWQGYINLVYACGASAGAPLGGLLADSIGWRWAFLAQGPLCLAAFIAAALTLRLPKQDHSHWKEKIAKVDFLGAVILIVAIFGLLVGLDRGSNVSWSNPIAIAGLATTPLFIVFVLVEKYVASHPFAPGHIIFHKTLFACYLCNFFAFGGWLAALFFIPLYWQVIGDYSASRAGLLLVPSIVCGVSGSLFAGFYMKRTGKYYWITVITYTNVTIGLALVLLFAGTITKNLPLMVVGTCICAFSNGLGVTTTLIGLIANASHTDQAVATACSYLFRSLGSVFGVSMCATAFNQTLRKSLQSALHGDKDAEEIAERYVIYTVEFSCHGIPQTLRQLFNSSMGPAWRIVQPYCVGLAPQVNSTEPLWYVGCKTMSGEDKIFYSQTYFDINYAELARWSKTFPNAPRLCFVTFGQNLSYFASAPGHGSIWAGIPSELEDKVRKTFDTPCCVALGQKNAWFVLYPDGYMAWKFHGHYSALEKLLKEAAPRSVSYVAISPYNKEHYFVAFTDRSIKYNFKGAPPEWMKLMTEVFDAWAAERMQKQPQPFYPPNPAMYPPQQLYAQAQQYPPQPQPYPQMQPYPPQPQPYPMGRPQSYYGNSPPAVPMANPMSPPLTPNTPLPLYASPVPHNAVPAEVYGYRAPQGGAIEMPAELPGEVMLSAPAPVPVRSTSTDKKKKFLSRLF</sequence>
<feature type="transmembrane region" description="Helical" evidence="8">
    <location>
        <begin position="467"/>
        <end position="488"/>
    </location>
</feature>
<reference evidence="10" key="1">
    <citation type="submission" date="2022-10" db="EMBL/GenBank/DDBJ databases">
        <title>Tapping the CABI collections for fungal endophytes: first genome assemblies for Collariella, Neodidymelliopsis, Ascochyta clinopodiicola, Didymella pomorum, Didymosphaeria variabile, Neocosmospora piperis and Neocucurbitaria cava.</title>
        <authorList>
            <person name="Hill R."/>
        </authorList>
    </citation>
    <scope>NUCLEOTIDE SEQUENCE</scope>
    <source>
        <strain evidence="10">IMI 356814</strain>
    </source>
</reference>
<evidence type="ECO:0000256" key="1">
    <source>
        <dbReference type="ARBA" id="ARBA00004127"/>
    </source>
</evidence>
<evidence type="ECO:0000256" key="6">
    <source>
        <dbReference type="ARBA" id="ARBA00023136"/>
    </source>
</evidence>
<feature type="transmembrane region" description="Helical" evidence="8">
    <location>
        <begin position="298"/>
        <end position="315"/>
    </location>
</feature>
<evidence type="ECO:0000256" key="2">
    <source>
        <dbReference type="ARBA" id="ARBA00008335"/>
    </source>
</evidence>
<feature type="transmembrane region" description="Helical" evidence="8">
    <location>
        <begin position="167"/>
        <end position="188"/>
    </location>
</feature>
<dbReference type="GO" id="GO:0000329">
    <property type="term" value="C:fungal-type vacuole membrane"/>
    <property type="evidence" value="ECO:0007669"/>
    <property type="project" value="TreeGrafter"/>
</dbReference>
<feature type="transmembrane region" description="Helical" evidence="8">
    <location>
        <begin position="399"/>
        <end position="424"/>
    </location>
</feature>
<protein>
    <recommendedName>
        <fullName evidence="9">Major facilitator superfamily (MFS) profile domain-containing protein</fullName>
    </recommendedName>
</protein>
<evidence type="ECO:0000256" key="5">
    <source>
        <dbReference type="ARBA" id="ARBA00022989"/>
    </source>
</evidence>
<accession>A0A9W9CPU7</accession>
<evidence type="ECO:0000256" key="7">
    <source>
        <dbReference type="SAM" id="MobiDB-lite"/>
    </source>
</evidence>
<feature type="domain" description="Major facilitator superfamily (MFS) profile" evidence="9">
    <location>
        <begin position="77"/>
        <end position="529"/>
    </location>
</feature>
<comment type="similarity">
    <text evidence="2">Belongs to the major facilitator superfamily.</text>
</comment>
<feature type="transmembrane region" description="Helical" evidence="8">
    <location>
        <begin position="200"/>
        <end position="222"/>
    </location>
</feature>
<feature type="transmembrane region" description="Helical" evidence="8">
    <location>
        <begin position="372"/>
        <end position="392"/>
    </location>
</feature>
<evidence type="ECO:0000256" key="3">
    <source>
        <dbReference type="ARBA" id="ARBA00022448"/>
    </source>
</evidence>
<feature type="transmembrane region" description="Helical" evidence="8">
    <location>
        <begin position="108"/>
        <end position="130"/>
    </location>
</feature>
<dbReference type="PANTHER" id="PTHR23501:SF84">
    <property type="entry name" value="VACUOLAR MEMBRANE AMINO ACID UPTAKE TRANSPORTER FNX2"/>
    <property type="match status" value="1"/>
</dbReference>
<feature type="transmembrane region" description="Helical" evidence="8">
    <location>
        <begin position="430"/>
        <end position="455"/>
    </location>
</feature>
<proteinExistence type="inferred from homology"/>
<comment type="subcellular location">
    <subcellularLocation>
        <location evidence="1">Endomembrane system</location>
        <topology evidence="1">Multi-pass membrane protein</topology>
    </subcellularLocation>
</comment>
<dbReference type="Pfam" id="PF07690">
    <property type="entry name" value="MFS_1"/>
    <property type="match status" value="1"/>
</dbReference>